<feature type="transmembrane region" description="Helical" evidence="5">
    <location>
        <begin position="133"/>
        <end position="159"/>
    </location>
</feature>
<feature type="transmembrane region" description="Helical" evidence="5">
    <location>
        <begin position="359"/>
        <end position="378"/>
    </location>
</feature>
<evidence type="ECO:0000256" key="1">
    <source>
        <dbReference type="ARBA" id="ARBA00004651"/>
    </source>
</evidence>
<feature type="signal peptide" evidence="6">
    <location>
        <begin position="1"/>
        <end position="25"/>
    </location>
</feature>
<evidence type="ECO:0000256" key="4">
    <source>
        <dbReference type="ARBA" id="ARBA00023136"/>
    </source>
</evidence>
<feature type="transmembrane region" description="Helical" evidence="5">
    <location>
        <begin position="75"/>
        <end position="98"/>
    </location>
</feature>
<comment type="subcellular location">
    <subcellularLocation>
        <location evidence="1">Cell membrane</location>
        <topology evidence="1">Multi-pass membrane protein</topology>
    </subcellularLocation>
</comment>
<proteinExistence type="predicted"/>
<gene>
    <name evidence="8" type="ORF">ACFQ5G_51025</name>
</gene>
<feature type="domain" description="Major facilitator superfamily (MFS) profile" evidence="7">
    <location>
        <begin position="9"/>
        <end position="454"/>
    </location>
</feature>
<evidence type="ECO:0000256" key="3">
    <source>
        <dbReference type="ARBA" id="ARBA00022989"/>
    </source>
</evidence>
<evidence type="ECO:0000256" key="5">
    <source>
        <dbReference type="SAM" id="Phobius"/>
    </source>
</evidence>
<dbReference type="InterPro" id="IPR011701">
    <property type="entry name" value="MFS"/>
</dbReference>
<feature type="transmembrane region" description="Helical" evidence="5">
    <location>
        <begin position="104"/>
        <end position="121"/>
    </location>
</feature>
<dbReference type="PROSITE" id="PS50850">
    <property type="entry name" value="MFS"/>
    <property type="match status" value="1"/>
</dbReference>
<keyword evidence="6" id="KW-0732">Signal</keyword>
<feature type="transmembrane region" description="Helical" evidence="5">
    <location>
        <begin position="230"/>
        <end position="247"/>
    </location>
</feature>
<dbReference type="Proteomes" id="UP001597183">
    <property type="component" value="Unassembled WGS sequence"/>
</dbReference>
<feature type="transmembrane region" description="Helical" evidence="5">
    <location>
        <begin position="268"/>
        <end position="294"/>
    </location>
</feature>
<feature type="transmembrane region" description="Helical" evidence="5">
    <location>
        <begin position="385"/>
        <end position="403"/>
    </location>
</feature>
<comment type="caution">
    <text evidence="8">The sequence shown here is derived from an EMBL/GenBank/DDBJ whole genome shotgun (WGS) entry which is preliminary data.</text>
</comment>
<feature type="transmembrane region" description="Helical" evidence="5">
    <location>
        <begin position="205"/>
        <end position="224"/>
    </location>
</feature>
<dbReference type="Gene3D" id="1.20.1720.10">
    <property type="entry name" value="Multidrug resistance protein D"/>
    <property type="match status" value="1"/>
</dbReference>
<dbReference type="Gene3D" id="1.20.1250.20">
    <property type="entry name" value="MFS general substrate transporter like domains"/>
    <property type="match status" value="1"/>
</dbReference>
<dbReference type="PANTHER" id="PTHR42718">
    <property type="entry name" value="MAJOR FACILITATOR SUPERFAMILY MULTIDRUG TRANSPORTER MFSC"/>
    <property type="match status" value="1"/>
</dbReference>
<dbReference type="Pfam" id="PF07690">
    <property type="entry name" value="MFS_1"/>
    <property type="match status" value="1"/>
</dbReference>
<dbReference type="InterPro" id="IPR036259">
    <property type="entry name" value="MFS_trans_sf"/>
</dbReference>
<protein>
    <submittedName>
        <fullName evidence="8">MFS transporter</fullName>
    </submittedName>
</protein>
<sequence>MTRARNRPVLLVCLAAAFTTLVDQASLNTAIPALRSELGAGPSTLQWIIAGYSLTFGLAMVPAGRLGDAHGRKWLFAGGIALFTAAAVVAGTASQAWVVAVARLVQGAGAGIVNPQVYGIIQDLFTGRDRARALGAYATVGGIAAILGPLVGGAVLGAVGDTGGWRVVLLLTVPFGLITVPLAVRFLPGGRPATSRRTTLDLPGLALLAAVTLGLLLPFVLPAGQGPATVVWPLIVVAALVVLWWWERRYARSGRTPVLMPELLGSRGFSLGTLTAMFQFGASLSTVLVLVLYLQDVLGWSPLAAASTTVPGAIGFALASSQSRRLLARFGRAGVVAALVGSAFSIAATIVVLHTAPAAVIGIALSCTQFLSGFSGGLMMSPNQALTLAHAPAGAAGLAGAFLQVSQRISATLATAAVTGLMATRHGVTPALTICLVMMTASAVCAALGLTGPSGVDKRVDQRGNGLGVADRGDEVAV</sequence>
<feature type="chain" id="PRO_5046204384" evidence="6">
    <location>
        <begin position="26"/>
        <end position="478"/>
    </location>
</feature>
<keyword evidence="2 5" id="KW-0812">Transmembrane</keyword>
<organism evidence="8 9">
    <name type="scientific">Actinoplanes sichuanensis</name>
    <dbReference type="NCBI Taxonomy" id="512349"/>
    <lineage>
        <taxon>Bacteria</taxon>
        <taxon>Bacillati</taxon>
        <taxon>Actinomycetota</taxon>
        <taxon>Actinomycetes</taxon>
        <taxon>Micromonosporales</taxon>
        <taxon>Micromonosporaceae</taxon>
        <taxon>Actinoplanes</taxon>
    </lineage>
</organism>
<feature type="transmembrane region" description="Helical" evidence="5">
    <location>
        <begin position="333"/>
        <end position="353"/>
    </location>
</feature>
<dbReference type="EMBL" id="JBHTMK010000070">
    <property type="protein sequence ID" value="MFD1373715.1"/>
    <property type="molecule type" value="Genomic_DNA"/>
</dbReference>
<name>A0ABW4ATY9_9ACTN</name>
<evidence type="ECO:0000256" key="2">
    <source>
        <dbReference type="ARBA" id="ARBA00022692"/>
    </source>
</evidence>
<feature type="transmembrane region" description="Helical" evidence="5">
    <location>
        <begin position="431"/>
        <end position="450"/>
    </location>
</feature>
<keyword evidence="3 5" id="KW-1133">Transmembrane helix</keyword>
<evidence type="ECO:0000313" key="9">
    <source>
        <dbReference type="Proteomes" id="UP001597183"/>
    </source>
</evidence>
<feature type="transmembrane region" description="Helical" evidence="5">
    <location>
        <begin position="45"/>
        <end position="63"/>
    </location>
</feature>
<evidence type="ECO:0000256" key="6">
    <source>
        <dbReference type="SAM" id="SignalP"/>
    </source>
</evidence>
<feature type="transmembrane region" description="Helical" evidence="5">
    <location>
        <begin position="165"/>
        <end position="184"/>
    </location>
</feature>
<feature type="transmembrane region" description="Helical" evidence="5">
    <location>
        <begin position="300"/>
        <end position="321"/>
    </location>
</feature>
<evidence type="ECO:0000259" key="7">
    <source>
        <dbReference type="PROSITE" id="PS50850"/>
    </source>
</evidence>
<evidence type="ECO:0000313" key="8">
    <source>
        <dbReference type="EMBL" id="MFD1373715.1"/>
    </source>
</evidence>
<dbReference type="RefSeq" id="WP_317796677.1">
    <property type="nucleotide sequence ID" value="NZ_AP028461.1"/>
</dbReference>
<keyword evidence="4 5" id="KW-0472">Membrane</keyword>
<reference evidence="9" key="1">
    <citation type="journal article" date="2019" name="Int. J. Syst. Evol. Microbiol.">
        <title>The Global Catalogue of Microorganisms (GCM) 10K type strain sequencing project: providing services to taxonomists for standard genome sequencing and annotation.</title>
        <authorList>
            <consortium name="The Broad Institute Genomics Platform"/>
            <consortium name="The Broad Institute Genome Sequencing Center for Infectious Disease"/>
            <person name="Wu L."/>
            <person name="Ma J."/>
        </authorList>
    </citation>
    <scope>NUCLEOTIDE SEQUENCE [LARGE SCALE GENOMIC DNA]</scope>
    <source>
        <strain evidence="9">CCM 7526</strain>
    </source>
</reference>
<dbReference type="PANTHER" id="PTHR42718:SF39">
    <property type="entry name" value="ACTINORHODIN TRANSPORTER-RELATED"/>
    <property type="match status" value="1"/>
</dbReference>
<dbReference type="SUPFAM" id="SSF103473">
    <property type="entry name" value="MFS general substrate transporter"/>
    <property type="match status" value="1"/>
</dbReference>
<keyword evidence="9" id="KW-1185">Reference proteome</keyword>
<accession>A0ABW4ATY9</accession>
<dbReference type="InterPro" id="IPR020846">
    <property type="entry name" value="MFS_dom"/>
</dbReference>